<dbReference type="SUPFAM" id="SSF52540">
    <property type="entry name" value="P-loop containing nucleoside triphosphate hydrolases"/>
    <property type="match status" value="1"/>
</dbReference>
<proteinExistence type="predicted"/>
<reference evidence="5" key="1">
    <citation type="journal article" date="2019" name="Int. J. Syst. Evol. Microbiol.">
        <title>The Global Catalogue of Microorganisms (GCM) 10K type strain sequencing project: providing services to taxonomists for standard genome sequencing and annotation.</title>
        <authorList>
            <consortium name="The Broad Institute Genomics Platform"/>
            <consortium name="The Broad Institute Genome Sequencing Center for Infectious Disease"/>
            <person name="Wu L."/>
            <person name="Ma J."/>
        </authorList>
    </citation>
    <scope>NUCLEOTIDE SEQUENCE [LARGE SCALE GENOMIC DNA]</scope>
    <source>
        <strain evidence="5">TISTR 1906</strain>
    </source>
</reference>
<dbReference type="PANTHER" id="PTHR43158:SF1">
    <property type="entry name" value="ABC TRANSPORTER, ATP-BINDING PROTEIN"/>
    <property type="match status" value="1"/>
</dbReference>
<dbReference type="Pfam" id="PF00005">
    <property type="entry name" value="ABC_tran"/>
    <property type="match status" value="1"/>
</dbReference>
<dbReference type="Gene3D" id="3.40.50.300">
    <property type="entry name" value="P-loop containing nucleotide triphosphate hydrolases"/>
    <property type="match status" value="1"/>
</dbReference>
<evidence type="ECO:0000256" key="2">
    <source>
        <dbReference type="ARBA" id="ARBA00022840"/>
    </source>
</evidence>
<evidence type="ECO:0000259" key="3">
    <source>
        <dbReference type="Pfam" id="PF00005"/>
    </source>
</evidence>
<keyword evidence="1" id="KW-0547">Nucleotide-binding</keyword>
<dbReference type="Proteomes" id="UP001597463">
    <property type="component" value="Unassembled WGS sequence"/>
</dbReference>
<dbReference type="InterPro" id="IPR003439">
    <property type="entry name" value="ABC_transporter-like_ATP-bd"/>
</dbReference>
<comment type="caution">
    <text evidence="4">The sequence shown here is derived from an EMBL/GenBank/DDBJ whole genome shotgun (WGS) entry which is preliminary data.</text>
</comment>
<dbReference type="InterPro" id="IPR027417">
    <property type="entry name" value="P-loop_NTPase"/>
</dbReference>
<evidence type="ECO:0000313" key="4">
    <source>
        <dbReference type="EMBL" id="MFD2756303.1"/>
    </source>
</evidence>
<keyword evidence="2 4" id="KW-0067">ATP-binding</keyword>
<feature type="domain" description="ABC transporter" evidence="3">
    <location>
        <begin position="29"/>
        <end position="154"/>
    </location>
</feature>
<dbReference type="GO" id="GO:0005524">
    <property type="term" value="F:ATP binding"/>
    <property type="evidence" value="ECO:0007669"/>
    <property type="project" value="UniProtKB-KW"/>
</dbReference>
<dbReference type="EMBL" id="JBHUMV010000010">
    <property type="protein sequence ID" value="MFD2756303.1"/>
    <property type="molecule type" value="Genomic_DNA"/>
</dbReference>
<organism evidence="4 5">
    <name type="scientific">Comamonas terrae</name>
    <dbReference type="NCBI Taxonomy" id="673548"/>
    <lineage>
        <taxon>Bacteria</taxon>
        <taxon>Pseudomonadati</taxon>
        <taxon>Pseudomonadota</taxon>
        <taxon>Betaproteobacteria</taxon>
        <taxon>Burkholderiales</taxon>
        <taxon>Comamonadaceae</taxon>
        <taxon>Comamonas</taxon>
    </lineage>
</organism>
<keyword evidence="5" id="KW-1185">Reference proteome</keyword>
<dbReference type="PANTHER" id="PTHR43158">
    <property type="entry name" value="SKFA PEPTIDE EXPORT ATP-BINDING PROTEIN SKFE"/>
    <property type="match status" value="1"/>
</dbReference>
<evidence type="ECO:0000256" key="1">
    <source>
        <dbReference type="ARBA" id="ARBA00022741"/>
    </source>
</evidence>
<evidence type="ECO:0000313" key="5">
    <source>
        <dbReference type="Proteomes" id="UP001597463"/>
    </source>
</evidence>
<gene>
    <name evidence="4" type="ORF">ACFSW6_19695</name>
</gene>
<accession>A0ABW5US83</accession>
<protein>
    <submittedName>
        <fullName evidence="4">ATP-binding cassette domain-containing protein</fullName>
    </submittedName>
</protein>
<sequence>MVSARSLCFGYPGRALARDASHEWTAGLHLLQGDEGTGKTSWLKVLAGQLALQSGELRFAAGPLPAHEIFWQDPRAELDAVLRECRMDDWVAGQAARYPRWSQPAWEAHAGALNLLGHGHKPLRGLSAGSLRKLWLAAGWASGAALTLIDEPLAALDLPAVRHVQQALAGFAWRHQAPRVAAGEPPRCIIVAHWDRMQGLAWDGITELTSA</sequence>
<dbReference type="RefSeq" id="WP_245633344.1">
    <property type="nucleotide sequence ID" value="NZ_BCNT01000006.1"/>
</dbReference>
<name>A0ABW5US83_9BURK</name>